<evidence type="ECO:0000313" key="7">
    <source>
        <dbReference type="EMBL" id="GAA3542125.1"/>
    </source>
</evidence>
<comment type="caution">
    <text evidence="7">The sequence shown here is derived from an EMBL/GenBank/DDBJ whole genome shotgun (WGS) entry which is preliminary data.</text>
</comment>
<feature type="transmembrane region" description="Helical" evidence="6">
    <location>
        <begin position="50"/>
        <end position="78"/>
    </location>
</feature>
<evidence type="ECO:0000256" key="4">
    <source>
        <dbReference type="ARBA" id="ARBA00022989"/>
    </source>
</evidence>
<dbReference type="InterPro" id="IPR005226">
    <property type="entry name" value="UPF0014_fam"/>
</dbReference>
<dbReference type="EMBL" id="BAABCX010000002">
    <property type="protein sequence ID" value="GAA3542125.1"/>
    <property type="molecule type" value="Genomic_DNA"/>
</dbReference>
<feature type="transmembrane region" description="Helical" evidence="6">
    <location>
        <begin position="192"/>
        <end position="214"/>
    </location>
</feature>
<dbReference type="Pfam" id="PF03649">
    <property type="entry name" value="UPF0014"/>
    <property type="match status" value="1"/>
</dbReference>
<dbReference type="RefSeq" id="WP_344958001.1">
    <property type="nucleotide sequence ID" value="NZ_BAABCX010000002.1"/>
</dbReference>
<organism evidence="7 8">
    <name type="scientific">Zobellella aerophila</name>
    <dbReference type="NCBI Taxonomy" id="870480"/>
    <lineage>
        <taxon>Bacteria</taxon>
        <taxon>Pseudomonadati</taxon>
        <taxon>Pseudomonadota</taxon>
        <taxon>Gammaproteobacteria</taxon>
        <taxon>Aeromonadales</taxon>
        <taxon>Aeromonadaceae</taxon>
        <taxon>Zobellella</taxon>
    </lineage>
</organism>
<feature type="transmembrane region" description="Helical" evidence="6">
    <location>
        <begin position="129"/>
        <end position="149"/>
    </location>
</feature>
<feature type="transmembrane region" description="Helical" evidence="6">
    <location>
        <begin position="226"/>
        <end position="247"/>
    </location>
</feature>
<comment type="similarity">
    <text evidence="2">Belongs to the UPF0014 family.</text>
</comment>
<feature type="transmembrane region" description="Helical" evidence="6">
    <location>
        <begin position="90"/>
        <end position="117"/>
    </location>
</feature>
<reference evidence="8" key="1">
    <citation type="journal article" date="2019" name="Int. J. Syst. Evol. Microbiol.">
        <title>The Global Catalogue of Microorganisms (GCM) 10K type strain sequencing project: providing services to taxonomists for standard genome sequencing and annotation.</title>
        <authorList>
            <consortium name="The Broad Institute Genomics Platform"/>
            <consortium name="The Broad Institute Genome Sequencing Center for Infectious Disease"/>
            <person name="Wu L."/>
            <person name="Ma J."/>
        </authorList>
    </citation>
    <scope>NUCLEOTIDE SEQUENCE [LARGE SCALE GENOMIC DNA]</scope>
    <source>
        <strain evidence="8">JCM 17110</strain>
    </source>
</reference>
<proteinExistence type="inferred from homology"/>
<keyword evidence="4 6" id="KW-1133">Transmembrane helix</keyword>
<evidence type="ECO:0000256" key="6">
    <source>
        <dbReference type="SAM" id="Phobius"/>
    </source>
</evidence>
<keyword evidence="3 6" id="KW-0812">Transmembrane</keyword>
<evidence type="ECO:0000256" key="5">
    <source>
        <dbReference type="ARBA" id="ARBA00023136"/>
    </source>
</evidence>
<keyword evidence="8" id="KW-1185">Reference proteome</keyword>
<dbReference type="Proteomes" id="UP001500795">
    <property type="component" value="Unassembled WGS sequence"/>
</dbReference>
<dbReference type="PANTHER" id="PTHR30028:SF0">
    <property type="entry name" value="PROTEIN ALUMINUM SENSITIVE 3"/>
    <property type="match status" value="1"/>
</dbReference>
<evidence type="ECO:0000256" key="1">
    <source>
        <dbReference type="ARBA" id="ARBA00004141"/>
    </source>
</evidence>
<protein>
    <submittedName>
        <fullName evidence="7">Iron export ABC transporter permease subunit FetB</fullName>
    </submittedName>
</protein>
<name>A0ABP6W058_9GAMM</name>
<evidence type="ECO:0000256" key="3">
    <source>
        <dbReference type="ARBA" id="ARBA00022692"/>
    </source>
</evidence>
<evidence type="ECO:0000313" key="8">
    <source>
        <dbReference type="Proteomes" id="UP001500795"/>
    </source>
</evidence>
<gene>
    <name evidence="7" type="primary">fetB</name>
    <name evidence="7" type="ORF">GCM10022394_22630</name>
</gene>
<dbReference type="PANTHER" id="PTHR30028">
    <property type="entry name" value="UPF0014 INNER MEMBRANE PROTEIN YBBM-RELATED"/>
    <property type="match status" value="1"/>
</dbReference>
<evidence type="ECO:0000256" key="2">
    <source>
        <dbReference type="ARBA" id="ARBA00005268"/>
    </source>
</evidence>
<sequence>MMGVIELSWWQLGLAALMVLALAACSHLARLGIAQSLLLAALRTLLQLALIGLVLEALFSAAAWHWVVLMAMVMLLVAGREVMARQKRRLAGGWTFGIGTLSMFVSSFTVTALTLTLIIGPEPWYTPQYAIPLLGMMLGNTMTGVALSLDRLTDSVWRQKALLEGRLMLGQGWSQAIGDIRREAMRAGMIPTINAMAAAGVVSLPGMMTGQILAGSPPALAVKYQVLVMFIITVGTGFGTQAAVSVASRRLFDERERLRIDRLTRARH</sequence>
<keyword evidence="5 6" id="KW-0472">Membrane</keyword>
<comment type="subcellular location">
    <subcellularLocation>
        <location evidence="1">Membrane</location>
        <topology evidence="1">Multi-pass membrane protein</topology>
    </subcellularLocation>
</comment>
<accession>A0ABP6W058</accession>